<dbReference type="InterPro" id="IPR036291">
    <property type="entry name" value="NAD(P)-bd_dom_sf"/>
</dbReference>
<name>A0ABV5D855_9ACTN</name>
<dbReference type="PANTHER" id="PTHR43333:SF1">
    <property type="entry name" value="D-ISOMER SPECIFIC 2-HYDROXYACID DEHYDROGENASE NAD-BINDING DOMAIN-CONTAINING PROTEIN"/>
    <property type="match status" value="1"/>
</dbReference>
<dbReference type="PANTHER" id="PTHR43333">
    <property type="entry name" value="2-HACID_DH_C DOMAIN-CONTAINING PROTEIN"/>
    <property type="match status" value="1"/>
</dbReference>
<accession>A0ABV5D855</accession>
<protein>
    <submittedName>
        <fullName evidence="4">D-2-hydroxyacid dehydrogenase</fullName>
    </submittedName>
</protein>
<dbReference type="PROSITE" id="PS00671">
    <property type="entry name" value="D_2_HYDROXYACID_DH_3"/>
    <property type="match status" value="1"/>
</dbReference>
<dbReference type="CDD" id="cd05300">
    <property type="entry name" value="2-Hacid_dh_1"/>
    <property type="match status" value="1"/>
</dbReference>
<sequence>MTSAGTPAPAPVHYLSTLSFSDAWLDRLRERVPGLEITQITAEKASDVPDEVWRRTRVLHTGGVFPGPGRAPALEWIQLDTSGADHLKGTPAWDLPVPITSIGGISPVPMAEYVMMMVLGLAHRLPRAVAVQRSGVWPSLSERWNTLMPRSLRGAVLGVIGYGRIGQEIGRLARAHHMEVLGLKRGKAARAGAFFGAAARDEADAEIYTPDRLHDFLARCDYLVVTCPLTEETAGMVDAAALAALKEGAMVVNVARGGIVDEAALLAALRSGHVAGAALDVFDEEPLGADSPWWTEPGVLLTPHVAGFAPDYEEQVLRLVGENIERHLSGSDLLNLVDRGRGY</sequence>
<feature type="domain" description="D-isomer specific 2-hydroxyacid dehydrogenase NAD-binding" evidence="3">
    <location>
        <begin position="115"/>
        <end position="306"/>
    </location>
</feature>
<dbReference type="InterPro" id="IPR029753">
    <property type="entry name" value="D-isomer_DH_CS"/>
</dbReference>
<keyword evidence="5" id="KW-1185">Reference proteome</keyword>
<evidence type="ECO:0000313" key="5">
    <source>
        <dbReference type="Proteomes" id="UP001585018"/>
    </source>
</evidence>
<dbReference type="EMBL" id="JAYMRR010000004">
    <property type="protein sequence ID" value="MFB8748894.1"/>
    <property type="molecule type" value="Genomic_DNA"/>
</dbReference>
<evidence type="ECO:0000313" key="4">
    <source>
        <dbReference type="EMBL" id="MFB8748894.1"/>
    </source>
</evidence>
<dbReference type="RefSeq" id="WP_226485307.1">
    <property type="nucleotide sequence ID" value="NZ_CBDREU010000010.1"/>
</dbReference>
<dbReference type="SUPFAM" id="SSF52283">
    <property type="entry name" value="Formate/glycerate dehydrogenase catalytic domain-like"/>
    <property type="match status" value="1"/>
</dbReference>
<gene>
    <name evidence="4" type="ORF">VSS30_08750</name>
</gene>
<organism evidence="4 5">
    <name type="scientific">Streptomyces parvulus</name>
    <dbReference type="NCBI Taxonomy" id="146923"/>
    <lineage>
        <taxon>Bacteria</taxon>
        <taxon>Bacillati</taxon>
        <taxon>Actinomycetota</taxon>
        <taxon>Actinomycetes</taxon>
        <taxon>Kitasatosporales</taxon>
        <taxon>Streptomycetaceae</taxon>
        <taxon>Streptomyces</taxon>
    </lineage>
</organism>
<dbReference type="Pfam" id="PF02826">
    <property type="entry name" value="2-Hacid_dh_C"/>
    <property type="match status" value="1"/>
</dbReference>
<reference evidence="4 5" key="1">
    <citation type="submission" date="2024-01" db="EMBL/GenBank/DDBJ databases">
        <title>Genome mining of biosynthetic gene clusters to explore secondary metabolites of Streptomyces sp.</title>
        <authorList>
            <person name="Baig A."/>
            <person name="Ajitkumar Shintre N."/>
            <person name="Kumar H."/>
            <person name="Anbarasu A."/>
            <person name="Ramaiah S."/>
        </authorList>
    </citation>
    <scope>NUCLEOTIDE SEQUENCE [LARGE SCALE GENOMIC DNA]</scope>
    <source>
        <strain evidence="4 5">A03</strain>
    </source>
</reference>
<keyword evidence="2" id="KW-0520">NAD</keyword>
<dbReference type="SUPFAM" id="SSF51735">
    <property type="entry name" value="NAD(P)-binding Rossmann-fold domains"/>
    <property type="match status" value="1"/>
</dbReference>
<comment type="caution">
    <text evidence="4">The sequence shown here is derived from an EMBL/GenBank/DDBJ whole genome shotgun (WGS) entry which is preliminary data.</text>
</comment>
<keyword evidence="1" id="KW-0560">Oxidoreductase</keyword>
<evidence type="ECO:0000256" key="2">
    <source>
        <dbReference type="ARBA" id="ARBA00023027"/>
    </source>
</evidence>
<evidence type="ECO:0000256" key="1">
    <source>
        <dbReference type="ARBA" id="ARBA00023002"/>
    </source>
</evidence>
<dbReference type="Gene3D" id="3.40.50.720">
    <property type="entry name" value="NAD(P)-binding Rossmann-like Domain"/>
    <property type="match status" value="2"/>
</dbReference>
<evidence type="ECO:0000259" key="3">
    <source>
        <dbReference type="Pfam" id="PF02826"/>
    </source>
</evidence>
<proteinExistence type="predicted"/>
<dbReference type="Proteomes" id="UP001585018">
    <property type="component" value="Unassembled WGS sequence"/>
</dbReference>
<dbReference type="InterPro" id="IPR006140">
    <property type="entry name" value="D-isomer_DH_NAD-bd"/>
</dbReference>